<reference evidence="2 3" key="1">
    <citation type="submission" date="2020-08" db="EMBL/GenBank/DDBJ databases">
        <title>Genomic Encyclopedia of Type Strains, Phase IV (KMG-IV): sequencing the most valuable type-strain genomes for metagenomic binning, comparative biology and taxonomic classification.</title>
        <authorList>
            <person name="Goeker M."/>
        </authorList>
    </citation>
    <scope>NUCLEOTIDE SEQUENCE [LARGE SCALE GENOMIC DNA]</scope>
    <source>
        <strain evidence="2 3">DSM 45385</strain>
    </source>
</reference>
<dbReference type="EMBL" id="JACHIN010000004">
    <property type="protein sequence ID" value="MBB5078139.1"/>
    <property type="molecule type" value="Genomic_DNA"/>
</dbReference>
<organism evidence="2 3">
    <name type="scientific">Nonomuraea endophytica</name>
    <dbReference type="NCBI Taxonomy" id="714136"/>
    <lineage>
        <taxon>Bacteria</taxon>
        <taxon>Bacillati</taxon>
        <taxon>Actinomycetota</taxon>
        <taxon>Actinomycetes</taxon>
        <taxon>Streptosporangiales</taxon>
        <taxon>Streptosporangiaceae</taxon>
        <taxon>Nonomuraea</taxon>
    </lineage>
</organism>
<comment type="caution">
    <text evidence="2">The sequence shown here is derived from an EMBL/GenBank/DDBJ whole genome shotgun (WGS) entry which is preliminary data.</text>
</comment>
<evidence type="ECO:0000313" key="2">
    <source>
        <dbReference type="EMBL" id="MBB5078139.1"/>
    </source>
</evidence>
<name>A0A7W8A359_9ACTN</name>
<sequence length="450" mass="48526">MSQRIRAVAVALAMGAGAIALASPASASAGAQAPSISDVDVSPSPVVVFDDSVTATFSFTTKGAGKAELQLRAPGDVSVPTPVDLKSAPHGEWTKWTGTKSFDAKSAGRWNILAIAHGDGESSSRGSFEVKKALDTKIVDFDASPDQVAKGSTIKVSGRLLADGKGYGGQQVTITFREKGTDAYRHITKTGTSRSGWFSTGVKAEATGWWRAEFDKTGAARGSVSDTDRVDVNAADRSSRIIGFDASPEPVDKGDRLALSGNLQVEGWEGLPGQRVAIQFKAHGSSRWEHVTSDVTGRNGRFWADARAYTSGWWRAVYGGSAGIKGSASDADWVRVERNTPPPPPEKADSRLIKFNAYPEPVKRGKYLKFKGKLQILDDGWDGHRAKIRLYFKPKGSSKWYYYKATWSNSSGNIYTKVKASKSGTWRFVFQGDSDAYGDTSGSDYVRVKR</sequence>
<keyword evidence="3" id="KW-1185">Reference proteome</keyword>
<evidence type="ECO:0000256" key="1">
    <source>
        <dbReference type="SAM" id="SignalP"/>
    </source>
</evidence>
<protein>
    <submittedName>
        <fullName evidence="2">5-hydroxyisourate hydrolase-like protein (Transthyretin family)</fullName>
    </submittedName>
</protein>
<keyword evidence="2" id="KW-0378">Hydrolase</keyword>
<dbReference type="GO" id="GO:0016787">
    <property type="term" value="F:hydrolase activity"/>
    <property type="evidence" value="ECO:0007669"/>
    <property type="project" value="UniProtKB-KW"/>
</dbReference>
<gene>
    <name evidence="2" type="ORF">HNR40_003614</name>
</gene>
<dbReference type="RefSeq" id="WP_184962582.1">
    <property type="nucleotide sequence ID" value="NZ_JACHIN010000004.1"/>
</dbReference>
<proteinExistence type="predicted"/>
<dbReference type="Proteomes" id="UP000568380">
    <property type="component" value="Unassembled WGS sequence"/>
</dbReference>
<accession>A0A7W8A359</accession>
<evidence type="ECO:0000313" key="3">
    <source>
        <dbReference type="Proteomes" id="UP000568380"/>
    </source>
</evidence>
<keyword evidence="1" id="KW-0732">Signal</keyword>
<feature type="signal peptide" evidence="1">
    <location>
        <begin position="1"/>
        <end position="27"/>
    </location>
</feature>
<feature type="chain" id="PRO_5030945672" evidence="1">
    <location>
        <begin position="28"/>
        <end position="450"/>
    </location>
</feature>
<dbReference type="AlphaFoldDB" id="A0A7W8A359"/>